<proteinExistence type="predicted"/>
<dbReference type="RefSeq" id="WP_323983372.1">
    <property type="nucleotide sequence ID" value="NZ_JAYKBW010000007.1"/>
</dbReference>
<sequence length="397" mass="45904">MKKILYTFLSAAALVGCSQDNDLAAESSVEDKAEQKEQSLNTQNDLDKYLEQKIAKPFNINILYRFTDNERYEGYSFVPTDYQKAIEFANVFHYLFIEPYVKIKGQNFLKEYSFSKIVLVGEYAYEAGGTYVLGWALAGKKIHLLNINNLESHNIYQLTSGPFETLYHEVAHTWHQAKLYPTSFDRITASDYKYGNWTNLVHEEALKSGFIQPYCAYNADEDFVETIARYMVYYNATQDCGCATTDQSRWGRAYRNKDLDSSVTDAQHLAANVTTDDTDANVAIYRAIPDGFDREQYTAWKAKFSNYGDASGTYYSTNVWEEELKKADKKIRPTETYTGKEKLEQKMVVIKKYLQDEWQLDLDVLRKEVRSRYPYVVGKDFEGNTVPRKDFSTLNLN</sequence>
<dbReference type="EMBL" id="JAYKBW010000007">
    <property type="protein sequence ID" value="MEB3075099.1"/>
    <property type="molecule type" value="Genomic_DNA"/>
</dbReference>
<dbReference type="Proteomes" id="UP001311730">
    <property type="component" value="Unassembled WGS sequence"/>
</dbReference>
<dbReference type="SUPFAM" id="SSF55486">
    <property type="entry name" value="Metalloproteases ('zincins'), catalytic domain"/>
    <property type="match status" value="1"/>
</dbReference>
<dbReference type="Pfam" id="PF15890">
    <property type="entry name" value="Peptidase_Mx1"/>
    <property type="match status" value="1"/>
</dbReference>
<name>A0ABU5Z8V1_9FLAO</name>
<comment type="caution">
    <text evidence="1">The sequence shown here is derived from an EMBL/GenBank/DDBJ whole genome shotgun (WGS) entry which is preliminary data.</text>
</comment>
<keyword evidence="2" id="KW-1185">Reference proteome</keyword>
<dbReference type="PROSITE" id="PS51257">
    <property type="entry name" value="PROKAR_LIPOPROTEIN"/>
    <property type="match status" value="1"/>
</dbReference>
<organism evidence="1 2">
    <name type="scientific">Capnocytophaga gingivalis</name>
    <dbReference type="NCBI Taxonomy" id="1017"/>
    <lineage>
        <taxon>Bacteria</taxon>
        <taxon>Pseudomonadati</taxon>
        <taxon>Bacteroidota</taxon>
        <taxon>Flavobacteriia</taxon>
        <taxon>Flavobacteriales</taxon>
        <taxon>Flavobacteriaceae</taxon>
        <taxon>Capnocytophaga</taxon>
    </lineage>
</organism>
<evidence type="ECO:0000313" key="2">
    <source>
        <dbReference type="Proteomes" id="UP001311730"/>
    </source>
</evidence>
<dbReference type="NCBIfam" id="TIGR04549">
    <property type="entry name" value="LP_HExxH_w_tonB"/>
    <property type="match status" value="1"/>
</dbReference>
<gene>
    <name evidence="1" type="ORF">VJJ08_07285</name>
</gene>
<dbReference type="Gene3D" id="3.40.390.70">
    <property type="match status" value="1"/>
</dbReference>
<dbReference type="InterPro" id="IPR030890">
    <property type="entry name" value="LP_HExxH_w_TonB"/>
</dbReference>
<accession>A0ABU5Z8V1</accession>
<keyword evidence="1" id="KW-0449">Lipoprotein</keyword>
<reference evidence="1 2" key="1">
    <citation type="submission" date="2023-12" db="EMBL/GenBank/DDBJ databases">
        <title>Genomic sequences of Capnocytophaga and Parvimonas strains.</title>
        <authorList>
            <person name="Watt R.M."/>
            <person name="Wang M."/>
            <person name="Yang T."/>
            <person name="Tong W.M."/>
        </authorList>
    </citation>
    <scope>NUCLEOTIDE SEQUENCE [LARGE SCALE GENOMIC DNA]</scope>
    <source>
        <strain evidence="1 2">CCUG 13096</strain>
    </source>
</reference>
<evidence type="ECO:0000313" key="1">
    <source>
        <dbReference type="EMBL" id="MEB3075099.1"/>
    </source>
</evidence>
<protein>
    <submittedName>
        <fullName evidence="1">Substrate import-associated zinc metallohydrolase lipoprotein</fullName>
    </submittedName>
</protein>